<dbReference type="Proteomes" id="UP000243978">
    <property type="component" value="Unassembled WGS sequence"/>
</dbReference>
<proteinExistence type="predicted"/>
<dbReference type="RefSeq" id="WP_107844692.1">
    <property type="nucleotide sequence ID" value="NZ_QBKS01000001.1"/>
</dbReference>
<evidence type="ECO:0000313" key="2">
    <source>
        <dbReference type="Proteomes" id="UP000243978"/>
    </source>
</evidence>
<dbReference type="InterPro" id="IPR011008">
    <property type="entry name" value="Dimeric_a/b-barrel"/>
</dbReference>
<comment type="caution">
    <text evidence="1">The sequence shown here is derived from an EMBL/GenBank/DDBJ whole genome shotgun (WGS) entry which is preliminary data.</text>
</comment>
<reference evidence="1 2" key="1">
    <citation type="submission" date="2018-04" db="EMBL/GenBank/DDBJ databases">
        <title>Genomic Encyclopedia of Archaeal and Bacterial Type Strains, Phase II (KMG-II): from individual species to whole genera.</title>
        <authorList>
            <person name="Goeker M."/>
        </authorList>
    </citation>
    <scope>NUCLEOTIDE SEQUENCE [LARGE SCALE GENOMIC DNA]</scope>
    <source>
        <strain evidence="1 2">DSM 100977</strain>
    </source>
</reference>
<keyword evidence="2" id="KW-1185">Reference proteome</keyword>
<sequence>MTTHTSDGQVAEIVTFRLKDGVSDTDYLALTHPSHAFVSYARGFVTRRLSKGADGTWTDYTIWQSLDDAKAAQADFMAQDFAPAMVGAIDGDTMRMEHQQVLWAPG</sequence>
<dbReference type="OrthoDB" id="1453400at2"/>
<organism evidence="1 2">
    <name type="scientific">Litoreibacter ponti</name>
    <dbReference type="NCBI Taxonomy" id="1510457"/>
    <lineage>
        <taxon>Bacteria</taxon>
        <taxon>Pseudomonadati</taxon>
        <taxon>Pseudomonadota</taxon>
        <taxon>Alphaproteobacteria</taxon>
        <taxon>Rhodobacterales</taxon>
        <taxon>Roseobacteraceae</taxon>
        <taxon>Litoreibacter</taxon>
    </lineage>
</organism>
<protein>
    <recommendedName>
        <fullName evidence="3">Antibiotic biosynthesis monooxygenase</fullName>
    </recommendedName>
</protein>
<accession>A0A2T6BKB5</accession>
<evidence type="ECO:0000313" key="1">
    <source>
        <dbReference type="EMBL" id="PTX56498.1"/>
    </source>
</evidence>
<evidence type="ECO:0008006" key="3">
    <source>
        <dbReference type="Google" id="ProtNLM"/>
    </source>
</evidence>
<gene>
    <name evidence="1" type="ORF">C8N43_1157</name>
</gene>
<dbReference type="AlphaFoldDB" id="A0A2T6BKB5"/>
<dbReference type="EMBL" id="QBKS01000001">
    <property type="protein sequence ID" value="PTX56498.1"/>
    <property type="molecule type" value="Genomic_DNA"/>
</dbReference>
<name>A0A2T6BKB5_9RHOB</name>
<dbReference type="SUPFAM" id="SSF54909">
    <property type="entry name" value="Dimeric alpha+beta barrel"/>
    <property type="match status" value="1"/>
</dbReference>